<evidence type="ECO:0000256" key="8">
    <source>
        <dbReference type="ARBA" id="ARBA00023157"/>
    </source>
</evidence>
<organism evidence="20">
    <name type="scientific">Brachypodium distachyon</name>
    <name type="common">Purple false brome</name>
    <name type="synonym">Trachynia distachya</name>
    <dbReference type="NCBI Taxonomy" id="15368"/>
    <lineage>
        <taxon>Eukaryota</taxon>
        <taxon>Viridiplantae</taxon>
        <taxon>Streptophyta</taxon>
        <taxon>Embryophyta</taxon>
        <taxon>Tracheophyta</taxon>
        <taxon>Spermatophyta</taxon>
        <taxon>Magnoliopsida</taxon>
        <taxon>Liliopsida</taxon>
        <taxon>Poales</taxon>
        <taxon>Poaceae</taxon>
        <taxon>BOP clade</taxon>
        <taxon>Pooideae</taxon>
        <taxon>Stipodae</taxon>
        <taxon>Brachypodieae</taxon>
        <taxon>Brachypodium</taxon>
    </lineage>
</organism>
<dbReference type="GO" id="GO:0006979">
    <property type="term" value="P:response to oxidative stress"/>
    <property type="evidence" value="ECO:0007669"/>
    <property type="project" value="UniProtKB-UniRule"/>
</dbReference>
<name>I1HAE3_BRADI</name>
<evidence type="ECO:0000256" key="11">
    <source>
        <dbReference type="ARBA" id="ARBA00023324"/>
    </source>
</evidence>
<dbReference type="PRINTS" id="PR00461">
    <property type="entry name" value="PLPEROXIDASE"/>
</dbReference>
<dbReference type="Proteomes" id="UP000008810">
    <property type="component" value="Chromosome 1"/>
</dbReference>
<feature type="active site" description="Proton acceptor" evidence="12">
    <location>
        <position position="76"/>
    </location>
</feature>
<evidence type="ECO:0000256" key="7">
    <source>
        <dbReference type="ARBA" id="ARBA00023004"/>
    </source>
</evidence>
<dbReference type="PROSITE" id="PS00436">
    <property type="entry name" value="PEROXIDASE_2"/>
    <property type="match status" value="1"/>
</dbReference>
<feature type="domain" description="Plant heme peroxidase family profile" evidence="18">
    <location>
        <begin position="35"/>
        <end position="333"/>
    </location>
</feature>
<dbReference type="STRING" id="15368.I1HAE3"/>
<evidence type="ECO:0000256" key="13">
    <source>
        <dbReference type="PIRSR" id="PIRSR600823-2"/>
    </source>
</evidence>
<feature type="chain" id="PRO_5013982731" description="Peroxidase" evidence="17">
    <location>
        <begin position="35"/>
        <end position="333"/>
    </location>
</feature>
<feature type="binding site" evidence="14">
    <location>
        <position position="261"/>
    </location>
    <ligand>
        <name>Ca(2+)</name>
        <dbReference type="ChEBI" id="CHEBI:29108"/>
        <label>2</label>
    </ligand>
</feature>
<dbReference type="OMA" id="MLCPAAE"/>
<feature type="binding site" description="axial binding residue" evidence="14">
    <location>
        <position position="202"/>
    </location>
    <ligand>
        <name>heme b</name>
        <dbReference type="ChEBI" id="CHEBI:60344"/>
    </ligand>
    <ligandPart>
        <name>Fe</name>
        <dbReference type="ChEBI" id="CHEBI:18248"/>
    </ligandPart>
</feature>
<feature type="disulfide bond" evidence="16">
    <location>
        <begin position="45"/>
        <end position="124"/>
    </location>
</feature>
<dbReference type="Pfam" id="PF00141">
    <property type="entry name" value="peroxidase"/>
    <property type="match status" value="1"/>
</dbReference>
<comment type="catalytic activity">
    <reaction evidence="1 17">
        <text>2 a phenolic donor + H2O2 = 2 a phenolic radical donor + 2 H2O</text>
        <dbReference type="Rhea" id="RHEA:56136"/>
        <dbReference type="ChEBI" id="CHEBI:15377"/>
        <dbReference type="ChEBI" id="CHEBI:16240"/>
        <dbReference type="ChEBI" id="CHEBI:139520"/>
        <dbReference type="ChEBI" id="CHEBI:139521"/>
        <dbReference type="EC" id="1.11.1.7"/>
    </reaction>
</comment>
<dbReference type="GO" id="GO:0042744">
    <property type="term" value="P:hydrogen peroxide catabolic process"/>
    <property type="evidence" value="ECO:0007669"/>
    <property type="project" value="UniProtKB-KW"/>
</dbReference>
<dbReference type="InterPro" id="IPR002016">
    <property type="entry name" value="Haem_peroxidase"/>
</dbReference>
<dbReference type="GO" id="GO:0046872">
    <property type="term" value="F:metal ion binding"/>
    <property type="evidence" value="ECO:0007669"/>
    <property type="project" value="UniProtKB-UniRule"/>
</dbReference>
<dbReference type="CDD" id="cd00693">
    <property type="entry name" value="secretory_peroxidase"/>
    <property type="match status" value="1"/>
</dbReference>
<evidence type="ECO:0000256" key="4">
    <source>
        <dbReference type="ARBA" id="ARBA00022723"/>
    </source>
</evidence>
<dbReference type="AlphaFoldDB" id="I1HAE3"/>
<keyword evidence="11 17" id="KW-0376">Hydrogen peroxide</keyword>
<dbReference type="SUPFAM" id="SSF48113">
    <property type="entry name" value="Heme-dependent peroxidases"/>
    <property type="match status" value="1"/>
</dbReference>
<feature type="signal peptide" evidence="17">
    <location>
        <begin position="1"/>
        <end position="34"/>
    </location>
</feature>
<keyword evidence="3 17" id="KW-0349">Heme</keyword>
<dbReference type="HOGENOM" id="CLU_010543_0_1_1"/>
<evidence type="ECO:0000256" key="16">
    <source>
        <dbReference type="PIRSR" id="PIRSR600823-5"/>
    </source>
</evidence>
<feature type="disulfide bond" evidence="16">
    <location>
        <begin position="78"/>
        <end position="83"/>
    </location>
</feature>
<evidence type="ECO:0000256" key="14">
    <source>
        <dbReference type="PIRSR" id="PIRSR600823-3"/>
    </source>
</evidence>
<keyword evidence="5 14" id="KW-0106">Calcium</keyword>
<dbReference type="Gene3D" id="1.10.420.10">
    <property type="entry name" value="Peroxidase, domain 2"/>
    <property type="match status" value="1"/>
</dbReference>
<evidence type="ECO:0000256" key="5">
    <source>
        <dbReference type="ARBA" id="ARBA00022837"/>
    </source>
</evidence>
<keyword evidence="17" id="KW-0732">Signal</keyword>
<evidence type="ECO:0000256" key="2">
    <source>
        <dbReference type="ARBA" id="ARBA00022559"/>
    </source>
</evidence>
<feature type="binding site" evidence="14">
    <location>
        <position position="253"/>
    </location>
    <ligand>
        <name>Ca(2+)</name>
        <dbReference type="ChEBI" id="CHEBI:29108"/>
        <label>2</label>
    </ligand>
</feature>
<feature type="binding site" evidence="14">
    <location>
        <position position="98"/>
    </location>
    <ligand>
        <name>Ca(2+)</name>
        <dbReference type="ChEBI" id="CHEBI:29108"/>
        <label>1</label>
    </ligand>
</feature>
<evidence type="ECO:0000256" key="12">
    <source>
        <dbReference type="PIRSR" id="PIRSR600823-1"/>
    </source>
</evidence>
<comment type="cofactor">
    <cofactor evidence="14 17">
        <name>Ca(2+)</name>
        <dbReference type="ChEBI" id="CHEBI:29108"/>
    </cofactor>
    <text evidence="14 17">Binds 2 calcium ions per subunit.</text>
</comment>
<evidence type="ECO:0000313" key="20">
    <source>
        <dbReference type="EnsemblPlants" id="KQK23931"/>
    </source>
</evidence>
<evidence type="ECO:0000256" key="1">
    <source>
        <dbReference type="ARBA" id="ARBA00000189"/>
    </source>
</evidence>
<reference evidence="19 20" key="1">
    <citation type="journal article" date="2010" name="Nature">
        <title>Genome sequencing and analysis of the model grass Brachypodium distachyon.</title>
        <authorList>
            <consortium name="International Brachypodium Initiative"/>
        </authorList>
    </citation>
    <scope>NUCLEOTIDE SEQUENCE [LARGE SCALE GENOMIC DNA]</scope>
    <source>
        <strain evidence="19 20">Bd21</strain>
    </source>
</reference>
<keyword evidence="9" id="KW-0325">Glycoprotein</keyword>
<dbReference type="InterPro" id="IPR019794">
    <property type="entry name" value="Peroxidases_AS"/>
</dbReference>
<feature type="binding site" evidence="14">
    <location>
        <position position="82"/>
    </location>
    <ligand>
        <name>Ca(2+)</name>
        <dbReference type="ChEBI" id="CHEBI:29108"/>
        <label>1</label>
    </ligand>
</feature>
<evidence type="ECO:0000256" key="3">
    <source>
        <dbReference type="ARBA" id="ARBA00022617"/>
    </source>
</evidence>
<evidence type="ECO:0000256" key="10">
    <source>
        <dbReference type="ARBA" id="ARBA00023283"/>
    </source>
</evidence>
<dbReference type="OrthoDB" id="2113341at2759"/>
<reference evidence="20" key="3">
    <citation type="submission" date="2018-08" db="UniProtKB">
        <authorList>
            <consortium name="EnsemblPlants"/>
        </authorList>
    </citation>
    <scope>IDENTIFICATION</scope>
    <source>
        <strain evidence="20">cv. Bd21</strain>
    </source>
</reference>
<feature type="disulfide bond" evidence="16">
    <location>
        <begin position="130"/>
        <end position="329"/>
    </location>
</feature>
<protein>
    <recommendedName>
        <fullName evidence="17">Peroxidase</fullName>
        <ecNumber evidence="17">1.11.1.7</ecNumber>
    </recommendedName>
</protein>
<gene>
    <name evidence="20" type="primary">LOC100843601</name>
    <name evidence="19" type="ORF">BRADI_1g77140v3</name>
</gene>
<dbReference type="KEGG" id="bdi:100843601"/>
<feature type="binding site" evidence="14">
    <location>
        <position position="77"/>
    </location>
    <ligand>
        <name>Ca(2+)</name>
        <dbReference type="ChEBI" id="CHEBI:29108"/>
        <label>1</label>
    </ligand>
</feature>
<dbReference type="GO" id="GO:0020037">
    <property type="term" value="F:heme binding"/>
    <property type="evidence" value="ECO:0007669"/>
    <property type="project" value="UniProtKB-UniRule"/>
</dbReference>
<evidence type="ECO:0000259" key="18">
    <source>
        <dbReference type="PROSITE" id="PS50873"/>
    </source>
</evidence>
<feature type="binding site" evidence="14">
    <location>
        <position position="84"/>
    </location>
    <ligand>
        <name>Ca(2+)</name>
        <dbReference type="ChEBI" id="CHEBI:29108"/>
        <label>1</label>
    </ligand>
</feature>
<dbReference type="PROSITE" id="PS50873">
    <property type="entry name" value="PEROXIDASE_4"/>
    <property type="match status" value="1"/>
</dbReference>
<dbReference type="InterPro" id="IPR010255">
    <property type="entry name" value="Haem_peroxidase_sf"/>
</dbReference>
<dbReference type="FunFam" id="1.10.420.10:FF:000006">
    <property type="entry name" value="Peroxidase"/>
    <property type="match status" value="1"/>
</dbReference>
<comment type="similarity">
    <text evidence="17">Belongs to the peroxidase family. Classical plant (class III) peroxidase subfamily.</text>
</comment>
<feature type="binding site" evidence="14">
    <location>
        <position position="256"/>
    </location>
    <ligand>
        <name>Ca(2+)</name>
        <dbReference type="ChEBI" id="CHEBI:29108"/>
        <label>2</label>
    </ligand>
</feature>
<dbReference type="RefSeq" id="XP_003558949.1">
    <property type="nucleotide sequence ID" value="XM_003558901.4"/>
</dbReference>
<evidence type="ECO:0000313" key="19">
    <source>
        <dbReference type="EMBL" id="KQK23931.1"/>
    </source>
</evidence>
<dbReference type="GO" id="GO:0006950">
    <property type="term" value="P:response to stress"/>
    <property type="evidence" value="ECO:0000318"/>
    <property type="project" value="GO_Central"/>
</dbReference>
<dbReference type="EC" id="1.11.1.7" evidence="17"/>
<keyword evidence="2 17" id="KW-0575">Peroxidase</keyword>
<dbReference type="PRINTS" id="PR00458">
    <property type="entry name" value="PEROXIDASE"/>
</dbReference>
<comment type="cofactor">
    <cofactor evidence="14 17">
        <name>heme b</name>
        <dbReference type="ChEBI" id="CHEBI:60344"/>
    </cofactor>
    <text evidence="14 17">Binds 1 heme b (iron(II)-protoporphyrin IX) group per subunit.</text>
</comment>
<keyword evidence="17" id="KW-0964">Secreted</keyword>
<dbReference type="GO" id="GO:0140825">
    <property type="term" value="F:lactoperoxidase activity"/>
    <property type="evidence" value="ECO:0007669"/>
    <property type="project" value="UniProtKB-EC"/>
</dbReference>
<dbReference type="EnsemblPlants" id="KQK23931">
    <property type="protein sequence ID" value="KQK23931"/>
    <property type="gene ID" value="BRADI_1g77140v3"/>
</dbReference>
<keyword evidence="7 14" id="KW-0408">Iron</keyword>
<comment type="function">
    <text evidence="17">Removal of H(2)O(2), oxidation of toxic reductants, biosynthesis and degradation of lignin, suberization, auxin catabolism, response to environmental stresses such as wounding, pathogen attack and oxidative stress.</text>
</comment>
<evidence type="ECO:0000256" key="9">
    <source>
        <dbReference type="ARBA" id="ARBA00023180"/>
    </source>
</evidence>
<keyword evidence="21" id="KW-1185">Reference proteome</keyword>
<dbReference type="Gene3D" id="1.10.520.10">
    <property type="match status" value="1"/>
</dbReference>
<dbReference type="PANTHER" id="PTHR31517">
    <property type="match status" value="1"/>
</dbReference>
<dbReference type="GO" id="GO:0004601">
    <property type="term" value="F:peroxidase activity"/>
    <property type="evidence" value="ECO:0000318"/>
    <property type="project" value="GO_Central"/>
</dbReference>
<dbReference type="InterPro" id="IPR000823">
    <property type="entry name" value="Peroxidase_pln"/>
</dbReference>
<dbReference type="Gramene" id="KQK23931">
    <property type="protein sequence ID" value="KQK23931"/>
    <property type="gene ID" value="BRADI_1g77140v3"/>
</dbReference>
<evidence type="ECO:0000256" key="17">
    <source>
        <dbReference type="RuleBase" id="RU362060"/>
    </source>
</evidence>
<dbReference type="GO" id="GO:0005576">
    <property type="term" value="C:extracellular region"/>
    <property type="evidence" value="ECO:0007669"/>
    <property type="project" value="UniProtKB-SubCell"/>
</dbReference>
<sequence>MEAQARGGLRIPIPIRMRLLVVMLVLMAARPAMAQLAVGYYDTLCPAAEIIVQEEVSKGVSGSPGTAAGLLRLHFHDCFVRGCDASVLLDSTPGNKAEKDAPPNSSLRGFDVIDKAKTRLEQACYRVVSCADILAFAARDALALVGGSAYQVPAGRRDGNVSSAGETNGNLPPPTANVNQLTQIFGSKGLSKAQMVTLSGAHTVGAAQCSSFSSRLYSSGPNGGQDPTMDPKYLTALTAQCPQKGAQQAVPMDPVTPNAFDTNYYANLVANRGLLSSDQALLADPNASAQVVAYTSSPDTFQTDFANAMIAMGNVGVLTGNAGNIRTNCRVAS</sequence>
<feature type="binding site" evidence="13">
    <location>
        <position position="172"/>
    </location>
    <ligand>
        <name>substrate</name>
    </ligand>
</feature>
<feature type="disulfide bond" evidence="16">
    <location>
        <begin position="209"/>
        <end position="241"/>
    </location>
</feature>
<dbReference type="FunFam" id="1.10.520.10:FF:000001">
    <property type="entry name" value="Peroxidase"/>
    <property type="match status" value="1"/>
</dbReference>
<keyword evidence="10" id="KW-0873">Pyrrolidone carboxylic acid</keyword>
<dbReference type="GeneID" id="100843601"/>
<comment type="subcellular location">
    <subcellularLocation>
        <location evidence="17">Secreted</location>
    </subcellularLocation>
</comment>
<dbReference type="FunCoup" id="I1HAE3">
    <property type="interactions" value="137"/>
</dbReference>
<proteinExistence type="inferred from homology"/>
<keyword evidence="6 17" id="KW-0560">Oxidoreductase</keyword>
<feature type="binding site" evidence="14">
    <location>
        <position position="80"/>
    </location>
    <ligand>
        <name>Ca(2+)</name>
        <dbReference type="ChEBI" id="CHEBI:29108"/>
        <label>1</label>
    </ligand>
</feature>
<feature type="binding site" evidence="14">
    <location>
        <position position="203"/>
    </location>
    <ligand>
        <name>Ca(2+)</name>
        <dbReference type="ChEBI" id="CHEBI:29108"/>
        <label>2</label>
    </ligand>
</feature>
<keyword evidence="8 16" id="KW-1015">Disulfide bond</keyword>
<feature type="binding site" evidence="14">
    <location>
        <position position="86"/>
    </location>
    <ligand>
        <name>Ca(2+)</name>
        <dbReference type="ChEBI" id="CHEBI:29108"/>
        <label>1</label>
    </ligand>
</feature>
<dbReference type="PANTHER" id="PTHR31517:SF84">
    <property type="entry name" value="PEROXIDASE"/>
    <property type="match status" value="1"/>
</dbReference>
<evidence type="ECO:0000256" key="6">
    <source>
        <dbReference type="ARBA" id="ARBA00023002"/>
    </source>
</evidence>
<feature type="site" description="Transition state stabilizer" evidence="15">
    <location>
        <position position="72"/>
    </location>
</feature>
<evidence type="ECO:0000256" key="15">
    <source>
        <dbReference type="PIRSR" id="PIRSR600823-4"/>
    </source>
</evidence>
<reference evidence="19" key="2">
    <citation type="submission" date="2017-06" db="EMBL/GenBank/DDBJ databases">
        <title>WGS assembly of Brachypodium distachyon.</title>
        <authorList>
            <consortium name="The International Brachypodium Initiative"/>
            <person name="Lucas S."/>
            <person name="Harmon-Smith M."/>
            <person name="Lail K."/>
            <person name="Tice H."/>
            <person name="Grimwood J."/>
            <person name="Bruce D."/>
            <person name="Barry K."/>
            <person name="Shu S."/>
            <person name="Lindquist E."/>
            <person name="Wang M."/>
            <person name="Pitluck S."/>
            <person name="Vogel J.P."/>
            <person name="Garvin D.F."/>
            <person name="Mockler T.C."/>
            <person name="Schmutz J."/>
            <person name="Rokhsar D."/>
            <person name="Bevan M.W."/>
        </authorList>
    </citation>
    <scope>NUCLEOTIDE SEQUENCE</scope>
    <source>
        <strain evidence="19">Bd21</strain>
    </source>
</reference>
<dbReference type="eggNOG" id="ENOG502QPX7">
    <property type="taxonomic scope" value="Eukaryota"/>
</dbReference>
<dbReference type="EMBL" id="CM000880">
    <property type="protein sequence ID" value="KQK23931.1"/>
    <property type="molecule type" value="Genomic_DNA"/>
</dbReference>
<keyword evidence="4 14" id="KW-0479">Metal-binding</keyword>
<evidence type="ECO:0000313" key="21">
    <source>
        <dbReference type="Proteomes" id="UP000008810"/>
    </source>
</evidence>
<dbReference type="GO" id="GO:0009505">
    <property type="term" value="C:plant-type cell wall"/>
    <property type="evidence" value="ECO:0000318"/>
    <property type="project" value="GO_Central"/>
</dbReference>
<accession>I1HAE3</accession>
<dbReference type="InterPro" id="IPR033905">
    <property type="entry name" value="Secretory_peroxidase"/>
</dbReference>